<accession>A0A8S3QJV8</accession>
<dbReference type="InterPro" id="IPR027417">
    <property type="entry name" value="P-loop_NTPase"/>
</dbReference>
<dbReference type="Gene3D" id="3.40.50.300">
    <property type="entry name" value="P-loop containing nucleotide triphosphate hydrolases"/>
    <property type="match status" value="1"/>
</dbReference>
<dbReference type="OrthoDB" id="2423195at2759"/>
<organism evidence="2 3">
    <name type="scientific">Mytilus edulis</name>
    <name type="common">Blue mussel</name>
    <dbReference type="NCBI Taxonomy" id="6550"/>
    <lineage>
        <taxon>Eukaryota</taxon>
        <taxon>Metazoa</taxon>
        <taxon>Spiralia</taxon>
        <taxon>Lophotrochozoa</taxon>
        <taxon>Mollusca</taxon>
        <taxon>Bivalvia</taxon>
        <taxon>Autobranchia</taxon>
        <taxon>Pteriomorphia</taxon>
        <taxon>Mytilida</taxon>
        <taxon>Mytiloidea</taxon>
        <taxon>Mytilidae</taxon>
        <taxon>Mytilinae</taxon>
        <taxon>Mytilus</taxon>
    </lineage>
</organism>
<dbReference type="GO" id="GO:0004386">
    <property type="term" value="F:helicase activity"/>
    <property type="evidence" value="ECO:0007669"/>
    <property type="project" value="InterPro"/>
</dbReference>
<dbReference type="SUPFAM" id="SSF52540">
    <property type="entry name" value="P-loop containing nucleoside triphosphate hydrolases"/>
    <property type="match status" value="2"/>
</dbReference>
<reference evidence="2" key="1">
    <citation type="submission" date="2021-03" db="EMBL/GenBank/DDBJ databases">
        <authorList>
            <person name="Bekaert M."/>
        </authorList>
    </citation>
    <scope>NUCLEOTIDE SEQUENCE</scope>
</reference>
<dbReference type="EMBL" id="CAJPWZ010000569">
    <property type="protein sequence ID" value="CAG2196751.1"/>
    <property type="molecule type" value="Genomic_DNA"/>
</dbReference>
<dbReference type="Pfam" id="PF13086">
    <property type="entry name" value="AAA_11"/>
    <property type="match status" value="1"/>
</dbReference>
<evidence type="ECO:0000259" key="1">
    <source>
        <dbReference type="Pfam" id="PF13086"/>
    </source>
</evidence>
<dbReference type="Proteomes" id="UP000683360">
    <property type="component" value="Unassembled WGS sequence"/>
</dbReference>
<gene>
    <name evidence="2" type="ORF">MEDL_11628</name>
</gene>
<feature type="domain" description="DNA2/NAM7 helicase helicase" evidence="1">
    <location>
        <begin position="13"/>
        <end position="55"/>
    </location>
</feature>
<sequence>MFQEDWPSTSILQMDESQRKAFISALTKEFVLIQGPPGTGKTHLGLQIAKALLHNSNKWLQEDSDIQEDDDLQEKYQEDHANQFGDDKSFVWLLWLHVSPDSWFKEVDKYYQNQKTDKEIHDQLNILAIEPNEEKFTKVISDAECTHNERYIDVDDVGLMCNPDSIGLDLEKQYKSSFQFKKKKKLENKFKLIFVWKKRKQQKNCIMGKTCQNLK</sequence>
<keyword evidence="3" id="KW-1185">Reference proteome</keyword>
<comment type="caution">
    <text evidence="2">The sequence shown here is derived from an EMBL/GenBank/DDBJ whole genome shotgun (WGS) entry which is preliminary data.</text>
</comment>
<evidence type="ECO:0000313" key="3">
    <source>
        <dbReference type="Proteomes" id="UP000683360"/>
    </source>
</evidence>
<dbReference type="InterPro" id="IPR041677">
    <property type="entry name" value="DNA2/NAM7_AAA_11"/>
</dbReference>
<evidence type="ECO:0000313" key="2">
    <source>
        <dbReference type="EMBL" id="CAG2196751.1"/>
    </source>
</evidence>
<protein>
    <recommendedName>
        <fullName evidence="1">DNA2/NAM7 helicase helicase domain-containing protein</fullName>
    </recommendedName>
</protein>
<proteinExistence type="predicted"/>
<dbReference type="AlphaFoldDB" id="A0A8S3QJV8"/>
<name>A0A8S3QJV8_MYTED</name>